<feature type="domain" description="Phage terminase large subunit GpA ATPase" evidence="1">
    <location>
        <begin position="39"/>
        <end position="277"/>
    </location>
</feature>
<dbReference type="Gene3D" id="3.40.50.300">
    <property type="entry name" value="P-loop containing nucleotide triphosphate hydrolases"/>
    <property type="match status" value="1"/>
</dbReference>
<protein>
    <submittedName>
        <fullName evidence="3">Phage terminase large subunit family protein</fullName>
    </submittedName>
</protein>
<dbReference type="GO" id="GO:0005524">
    <property type="term" value="F:ATP binding"/>
    <property type="evidence" value="ECO:0007669"/>
    <property type="project" value="InterPro"/>
</dbReference>
<feature type="domain" description="Terminase large subunit GpA endonuclease" evidence="2">
    <location>
        <begin position="289"/>
        <end position="578"/>
    </location>
</feature>
<dbReference type="GO" id="GO:0004519">
    <property type="term" value="F:endonuclease activity"/>
    <property type="evidence" value="ECO:0007669"/>
    <property type="project" value="InterPro"/>
</dbReference>
<dbReference type="HAMAP" id="MF_04144">
    <property type="entry name" value="TERL_LAMBDA"/>
    <property type="match status" value="1"/>
</dbReference>
<dbReference type="Proteomes" id="UP000325684">
    <property type="component" value="Unassembled WGS sequence"/>
</dbReference>
<dbReference type="EMBL" id="VCMV01000003">
    <property type="protein sequence ID" value="KAB0269054.1"/>
    <property type="molecule type" value="Genomic_DNA"/>
</dbReference>
<evidence type="ECO:0000259" key="1">
    <source>
        <dbReference type="Pfam" id="PF05876"/>
    </source>
</evidence>
<dbReference type="InterPro" id="IPR046454">
    <property type="entry name" value="GpA_endonuclease"/>
</dbReference>
<keyword evidence="4" id="KW-1185">Reference proteome</keyword>
<dbReference type="InterPro" id="IPR008866">
    <property type="entry name" value="Phage_lambda_GpA-like"/>
</dbReference>
<evidence type="ECO:0000313" key="4">
    <source>
        <dbReference type="Proteomes" id="UP000325684"/>
    </source>
</evidence>
<dbReference type="Pfam" id="PF20454">
    <property type="entry name" value="GpA_nuclease"/>
    <property type="match status" value="1"/>
</dbReference>
<dbReference type="RefSeq" id="WP_150942111.1">
    <property type="nucleotide sequence ID" value="NZ_VCMV01000003.1"/>
</dbReference>
<dbReference type="GO" id="GO:0016887">
    <property type="term" value="F:ATP hydrolysis activity"/>
    <property type="evidence" value="ECO:0007669"/>
    <property type="project" value="InterPro"/>
</dbReference>
<evidence type="ECO:0000259" key="2">
    <source>
        <dbReference type="Pfam" id="PF20454"/>
    </source>
</evidence>
<gene>
    <name evidence="3" type="ORF">FEZ63_02805</name>
</gene>
<sequence>MSRNALGQALRDVGRAFRPPPVLSYSDWSEKYIRLPSSSAISGRYKLWKYQRRILEAIGDPLIERVTVRKPTRIGYTRLLCAALGADMANDPCSVILLLPTDDDARGIMVDEVDPTFQESPAISTLMRTGRYDGKNTLTTRSLLGGGSLKALSARAPRNLRRHTARKLYCDEVDGMEVTKEGDPIALAEKRTESFADRKIVKGSTPTDVTTSIISRDYDESDRQIFKVPCPHCNETFELLWEHISFPHDSPAEAVAICPLCGCVIEERFKPAMVEAGDFEAQAPDVKGHAGFQLNALVSLQPNASWGQLAAEYLKAKRGGPSLMQGFWNTVLGLPWNTTVDNTDEHELLGRVESFGLSWDQVSAEWRQDIPRDVLFITCGVDVQPDRLEMVFIGWSRQQRFILGHHVIVGATNVSTTWDELDSVLLTRWDHPLGNKIGIEAAAIDSGDGNRTSYVYDFAGPRSHRRIYAIKGKEGPLPAFKFTTSRRVRRAGARLAIVGVEGIKTDIMTSLSIPQDGLQAIRFSDDLDEEWFVQFTSERRKVEYRKGRKVETFVRIGYRAAEALDATVYGLAVRATCVFHFDQREADLTKTEEAKPPRMQAFRDKVKRLHSR</sequence>
<evidence type="ECO:0000313" key="3">
    <source>
        <dbReference type="EMBL" id="KAB0269054.1"/>
    </source>
</evidence>
<proteinExistence type="inferred from homology"/>
<dbReference type="InterPro" id="IPR027417">
    <property type="entry name" value="P-loop_NTPase"/>
</dbReference>
<organism evidence="3 4">
    <name type="scientific">Microvirga brassicacearum</name>
    <dbReference type="NCBI Taxonomy" id="2580413"/>
    <lineage>
        <taxon>Bacteria</taxon>
        <taxon>Pseudomonadati</taxon>
        <taxon>Pseudomonadota</taxon>
        <taxon>Alphaproteobacteria</taxon>
        <taxon>Hyphomicrobiales</taxon>
        <taxon>Methylobacteriaceae</taxon>
        <taxon>Microvirga</taxon>
    </lineage>
</organism>
<dbReference type="AlphaFoldDB" id="A0A5N3PH42"/>
<accession>A0A5N3PH42</accession>
<dbReference type="Pfam" id="PF05876">
    <property type="entry name" value="GpA_ATPase"/>
    <property type="match status" value="1"/>
</dbReference>
<dbReference type="InterPro" id="IPR046453">
    <property type="entry name" value="GpA_ATPase"/>
</dbReference>
<dbReference type="OrthoDB" id="5181253at2"/>
<reference evidence="3 4" key="1">
    <citation type="journal article" date="2019" name="Microorganisms">
        <title>Genome Insights into the Novel Species Microvirga brassicacearum, a Rapeseed Endophyte with Biotechnological Potential.</title>
        <authorList>
            <person name="Jimenez-Gomez A."/>
            <person name="Saati-Santamaria Z."/>
            <person name="Igual J.M."/>
            <person name="Rivas R."/>
            <person name="Mateos P.F."/>
            <person name="Garcia-Fraile P."/>
        </authorList>
    </citation>
    <scope>NUCLEOTIDE SEQUENCE [LARGE SCALE GENOMIC DNA]</scope>
    <source>
        <strain evidence="3 4">CDVBN77</strain>
    </source>
</reference>
<comment type="caution">
    <text evidence="3">The sequence shown here is derived from an EMBL/GenBank/DDBJ whole genome shotgun (WGS) entry which is preliminary data.</text>
</comment>
<name>A0A5N3PH42_9HYPH</name>